<dbReference type="Proteomes" id="UP001497480">
    <property type="component" value="Unassembled WGS sequence"/>
</dbReference>
<name>A0AAV1X871_LUPLU</name>
<dbReference type="EMBL" id="CAXHTB010000013">
    <property type="protein sequence ID" value="CAL0317792.1"/>
    <property type="molecule type" value="Genomic_DNA"/>
</dbReference>
<dbReference type="InterPro" id="IPR008004">
    <property type="entry name" value="OCTOPUS-like"/>
</dbReference>
<proteinExistence type="predicted"/>
<dbReference type="Pfam" id="PF05340">
    <property type="entry name" value="DUF740"/>
    <property type="match status" value="3"/>
</dbReference>
<evidence type="ECO:0000313" key="2">
    <source>
        <dbReference type="EMBL" id="CAL0317792.1"/>
    </source>
</evidence>
<dbReference type="PANTHER" id="PTHR31659:SF0">
    <property type="entry name" value="EMB|CAB61945.1"/>
    <property type="match status" value="1"/>
</dbReference>
<protein>
    <submittedName>
        <fullName evidence="2">Uncharacterized protein</fullName>
    </submittedName>
</protein>
<dbReference type="AlphaFoldDB" id="A0AAV1X871"/>
<gene>
    <name evidence="2" type="ORF">LLUT_LOCUS18852</name>
</gene>
<feature type="region of interest" description="Disordered" evidence="1">
    <location>
        <begin position="36"/>
        <end position="66"/>
    </location>
</feature>
<evidence type="ECO:0000256" key="1">
    <source>
        <dbReference type="SAM" id="MobiDB-lite"/>
    </source>
</evidence>
<comment type="caution">
    <text evidence="2">The sequence shown here is derived from an EMBL/GenBank/DDBJ whole genome shotgun (WGS) entry which is preliminary data.</text>
</comment>
<sequence length="519" mass="58530">MTSKSNCISTCYRHPTVPITGFCASCLSERLAGIQSPVADDSHPPPPNLRRTKSCSGNRDASSDISSAYEPRRWSCDVRARSTLSDLFNVDDEKKKRRIGSGFEIGEVEEEYGNQEGIRVCEEAVEEEETKTMKEFIDLELKKRKNERKDYKSLWHAASVFSNKLRKWTWKHKLKKKQSHFDGNGNENGNPDAGFKKPKARRYRETQSEVGEYEFGRRSCDVGRISVDNNSRLSFDAPRASWDGYLIGNKASHRLSPMISVVEDENHRVLVVQNTGNSNVASFSPGGSAQTQDYYSCRRSFDRSNSHRRKSIAEVDELKLMSSNAKVSPATTELFYGAKLLITEKELMDRNVKSLSDVQSDCVPESASKDDSDVATVSQKGSKKLQNLRKVWNKLGLVQRKEDTKLECDAGGNMVNKPLAESWQKLRRVVNVQSNESVSQKLIRSYSVSCRNPCRMAGLINSLGAPEARGNVLNGRQEFAVHRNRSARYSPHNLDNGLLRFYLTPLKSYRRSKSGKSSL</sequence>
<accession>A0AAV1X871</accession>
<reference evidence="2 3" key="1">
    <citation type="submission" date="2024-03" db="EMBL/GenBank/DDBJ databases">
        <authorList>
            <person name="Martinez-Hernandez J."/>
        </authorList>
    </citation>
    <scope>NUCLEOTIDE SEQUENCE [LARGE SCALE GENOMIC DNA]</scope>
</reference>
<dbReference type="PANTHER" id="PTHR31659">
    <property type="entry name" value="PROTEIN: UPF0503-LIKE PROTEIN, PUTATIVE (DUF740)-RELATED"/>
    <property type="match status" value="1"/>
</dbReference>
<organism evidence="2 3">
    <name type="scientific">Lupinus luteus</name>
    <name type="common">European yellow lupine</name>
    <dbReference type="NCBI Taxonomy" id="3873"/>
    <lineage>
        <taxon>Eukaryota</taxon>
        <taxon>Viridiplantae</taxon>
        <taxon>Streptophyta</taxon>
        <taxon>Embryophyta</taxon>
        <taxon>Tracheophyta</taxon>
        <taxon>Spermatophyta</taxon>
        <taxon>Magnoliopsida</taxon>
        <taxon>eudicotyledons</taxon>
        <taxon>Gunneridae</taxon>
        <taxon>Pentapetalae</taxon>
        <taxon>rosids</taxon>
        <taxon>fabids</taxon>
        <taxon>Fabales</taxon>
        <taxon>Fabaceae</taxon>
        <taxon>Papilionoideae</taxon>
        <taxon>50 kb inversion clade</taxon>
        <taxon>genistoids sensu lato</taxon>
        <taxon>core genistoids</taxon>
        <taxon>Genisteae</taxon>
        <taxon>Lupinus</taxon>
    </lineage>
</organism>
<feature type="compositionally biased region" description="Polar residues" evidence="1">
    <location>
        <begin position="54"/>
        <end position="66"/>
    </location>
</feature>
<evidence type="ECO:0000313" key="3">
    <source>
        <dbReference type="Proteomes" id="UP001497480"/>
    </source>
</evidence>
<keyword evidence="3" id="KW-1185">Reference proteome</keyword>
<feature type="region of interest" description="Disordered" evidence="1">
    <location>
        <begin position="177"/>
        <end position="208"/>
    </location>
</feature>